<dbReference type="RefSeq" id="XP_035344893.1">
    <property type="nucleotide sequence ID" value="XM_035489000.1"/>
</dbReference>
<evidence type="ECO:0000256" key="1">
    <source>
        <dbReference type="SAM" id="MobiDB-lite"/>
    </source>
</evidence>
<dbReference type="GeneID" id="55993339"/>
<organism evidence="2 3">
    <name type="scientific">Talaromyces rugulosus</name>
    <name type="common">Penicillium rugulosum</name>
    <dbReference type="NCBI Taxonomy" id="121627"/>
    <lineage>
        <taxon>Eukaryota</taxon>
        <taxon>Fungi</taxon>
        <taxon>Dikarya</taxon>
        <taxon>Ascomycota</taxon>
        <taxon>Pezizomycotina</taxon>
        <taxon>Eurotiomycetes</taxon>
        <taxon>Eurotiomycetidae</taxon>
        <taxon>Eurotiales</taxon>
        <taxon>Trichocomaceae</taxon>
        <taxon>Talaromyces</taxon>
        <taxon>Talaromyces sect. Islandici</taxon>
    </lineage>
</organism>
<evidence type="ECO:0000313" key="2">
    <source>
        <dbReference type="EMBL" id="QKX58715.1"/>
    </source>
</evidence>
<sequence length="136" mass="14951">MHKIHSEYNDASCKTYFKAERDRCVPTPGICVLRDSEEASPQSHAVQPPRLQLSTTTPDNTFIDTNPPSDMSGTIQHEFSQPSGLNGSSISQTTMVSDDFPNMILPESTGYEANSFPSSADHTHSYHADTHPLDDP</sequence>
<feature type="compositionally biased region" description="Polar residues" evidence="1">
    <location>
        <begin position="111"/>
        <end position="120"/>
    </location>
</feature>
<proteinExistence type="predicted"/>
<feature type="compositionally biased region" description="Basic and acidic residues" evidence="1">
    <location>
        <begin position="121"/>
        <end position="136"/>
    </location>
</feature>
<dbReference type="EMBL" id="CP055900">
    <property type="protein sequence ID" value="QKX58715.1"/>
    <property type="molecule type" value="Genomic_DNA"/>
</dbReference>
<feature type="compositionally biased region" description="Polar residues" evidence="1">
    <location>
        <begin position="52"/>
        <end position="96"/>
    </location>
</feature>
<name>A0A7H8QZ27_TALRU</name>
<dbReference type="Proteomes" id="UP000509510">
    <property type="component" value="Chromosome III"/>
</dbReference>
<dbReference type="AlphaFoldDB" id="A0A7H8QZ27"/>
<dbReference type="KEGG" id="trg:TRUGW13939_05842"/>
<feature type="region of interest" description="Disordered" evidence="1">
    <location>
        <begin position="35"/>
        <end position="136"/>
    </location>
</feature>
<reference evidence="3" key="1">
    <citation type="submission" date="2020-06" db="EMBL/GenBank/DDBJ databases">
        <title>A chromosome-scale genome assembly of Talaromyces rugulosus W13939.</title>
        <authorList>
            <person name="Wang B."/>
            <person name="Guo L."/>
            <person name="Ye K."/>
            <person name="Wang L."/>
        </authorList>
    </citation>
    <scope>NUCLEOTIDE SEQUENCE [LARGE SCALE GENOMIC DNA]</scope>
    <source>
        <strain evidence="3">W13939</strain>
    </source>
</reference>
<evidence type="ECO:0000313" key="3">
    <source>
        <dbReference type="Proteomes" id="UP000509510"/>
    </source>
</evidence>
<protein>
    <submittedName>
        <fullName evidence="2">Uncharacterized protein</fullName>
    </submittedName>
</protein>
<gene>
    <name evidence="2" type="ORF">TRUGW13939_05842</name>
</gene>
<accession>A0A7H8QZ27</accession>
<keyword evidence="3" id="KW-1185">Reference proteome</keyword>